<dbReference type="AlphaFoldDB" id="A0A1Y2IVD7"/>
<accession>A0A1Y2IVD7</accession>
<reference evidence="3 4" key="1">
    <citation type="journal article" date="2015" name="Biotechnol. Biofuels">
        <title>Enhanced degradation of softwood versus hardwood by the white-rot fungus Pycnoporus coccineus.</title>
        <authorList>
            <person name="Couturier M."/>
            <person name="Navarro D."/>
            <person name="Chevret D."/>
            <person name="Henrissat B."/>
            <person name="Piumi F."/>
            <person name="Ruiz-Duenas F.J."/>
            <person name="Martinez A.T."/>
            <person name="Grigoriev I.V."/>
            <person name="Riley R."/>
            <person name="Lipzen A."/>
            <person name="Berrin J.G."/>
            <person name="Master E.R."/>
            <person name="Rosso M.N."/>
        </authorList>
    </citation>
    <scope>NUCLEOTIDE SEQUENCE [LARGE SCALE GENOMIC DNA]</scope>
    <source>
        <strain evidence="3 4">BRFM310</strain>
    </source>
</reference>
<evidence type="ECO:0000256" key="2">
    <source>
        <dbReference type="SAM" id="Phobius"/>
    </source>
</evidence>
<keyword evidence="4" id="KW-1185">Reference proteome</keyword>
<dbReference type="STRING" id="1353009.A0A1Y2IVD7"/>
<feature type="compositionally biased region" description="Low complexity" evidence="1">
    <location>
        <begin position="136"/>
        <end position="180"/>
    </location>
</feature>
<feature type="compositionally biased region" description="Low complexity" evidence="1">
    <location>
        <begin position="256"/>
        <end position="274"/>
    </location>
</feature>
<evidence type="ECO:0000256" key="1">
    <source>
        <dbReference type="SAM" id="MobiDB-lite"/>
    </source>
</evidence>
<keyword evidence="2" id="KW-1133">Transmembrane helix</keyword>
<keyword evidence="2" id="KW-0472">Membrane</keyword>
<sequence length="312" mass="32291">MLPMTPRAAASSTLLRIDDSSPQLQYSGQWSQAGNSLDYQSTSHASSSAGSSVKFTFNGTYITVYGSVGPNGSTSSYTLDDASPVSKSVQPVVPPQYNWPFFFPESPLQPGLHELVIAVEGGTFNLDYIEYTGFPSEDSNGDGSSPSGSPASSSSSPLSSSASSDSDSAPVASSSSSKGKGLPTGAIAGIAVAATVVVLAVVAAVFLVRRRSARRVRHQSRVSEKGIDILVDAPPSEPPTSTPGVLRRLSRIYRPTPAKSAQSSKTATSSAPTSITQSSAMFTSVIMLSPALSMVSEEASQHDPSSTSRITA</sequence>
<dbReference type="Gene3D" id="2.60.120.260">
    <property type="entry name" value="Galactose-binding domain-like"/>
    <property type="match status" value="1"/>
</dbReference>
<organism evidence="3 4">
    <name type="scientific">Trametes coccinea (strain BRFM310)</name>
    <name type="common">Pycnoporus coccineus</name>
    <dbReference type="NCBI Taxonomy" id="1353009"/>
    <lineage>
        <taxon>Eukaryota</taxon>
        <taxon>Fungi</taxon>
        <taxon>Dikarya</taxon>
        <taxon>Basidiomycota</taxon>
        <taxon>Agaricomycotina</taxon>
        <taxon>Agaricomycetes</taxon>
        <taxon>Polyporales</taxon>
        <taxon>Polyporaceae</taxon>
        <taxon>Trametes</taxon>
    </lineage>
</organism>
<evidence type="ECO:0000313" key="3">
    <source>
        <dbReference type="EMBL" id="OSD05096.1"/>
    </source>
</evidence>
<dbReference type="Proteomes" id="UP000193067">
    <property type="component" value="Unassembled WGS sequence"/>
</dbReference>
<evidence type="ECO:0000313" key="4">
    <source>
        <dbReference type="Proteomes" id="UP000193067"/>
    </source>
</evidence>
<feature type="region of interest" description="Disordered" evidence="1">
    <location>
        <begin position="135"/>
        <end position="180"/>
    </location>
</feature>
<dbReference type="PANTHER" id="PTHR16861:SF4">
    <property type="entry name" value="SH3 DOMAIN PROTEIN (AFU_ORTHOLOGUE AFUA_1G13610)"/>
    <property type="match status" value="1"/>
</dbReference>
<dbReference type="OrthoDB" id="3265734at2759"/>
<dbReference type="EMBL" id="KZ084094">
    <property type="protein sequence ID" value="OSD05096.1"/>
    <property type="molecule type" value="Genomic_DNA"/>
</dbReference>
<protein>
    <submittedName>
        <fullName evidence="3">Uncharacterized protein</fullName>
    </submittedName>
</protein>
<proteinExistence type="predicted"/>
<name>A0A1Y2IVD7_TRAC3</name>
<feature type="transmembrane region" description="Helical" evidence="2">
    <location>
        <begin position="186"/>
        <end position="208"/>
    </location>
</feature>
<feature type="region of interest" description="Disordered" evidence="1">
    <location>
        <begin position="255"/>
        <end position="274"/>
    </location>
</feature>
<gene>
    <name evidence="3" type="ORF">PYCCODRAFT_1475654</name>
</gene>
<keyword evidence="2" id="KW-0812">Transmembrane</keyword>
<dbReference type="PANTHER" id="PTHR16861">
    <property type="entry name" value="GLYCOPROTEIN 38"/>
    <property type="match status" value="1"/>
</dbReference>